<dbReference type="EMBL" id="HBUF01656369">
    <property type="protein sequence ID" value="CAG6787850.1"/>
    <property type="molecule type" value="Transcribed_RNA"/>
</dbReference>
<keyword evidence="1" id="KW-1133">Transmembrane helix</keyword>
<accession>A0A8D9BM57</accession>
<keyword evidence="1" id="KW-0472">Membrane</keyword>
<sequence length="163" mass="19191">MYGLFFFFEEIQENTKLGTKFCFFLSNLLLFSLIFYFSLLSFTFLSELLLSSLSFYFPLCFFYFSLKSLTFLSNLLLFSQSFNISLQYSTFLSDFSPLFLFSFLFRIPSLDLRLHFLFIISLGFISIIFISEDALSKSKDKHLSRSFGGKRWQEVFTLGINEL</sequence>
<evidence type="ECO:0000256" key="1">
    <source>
        <dbReference type="SAM" id="Phobius"/>
    </source>
</evidence>
<feature type="transmembrane region" description="Helical" evidence="1">
    <location>
        <begin position="90"/>
        <end position="108"/>
    </location>
</feature>
<proteinExistence type="predicted"/>
<feature type="transmembrane region" description="Helical" evidence="1">
    <location>
        <begin position="114"/>
        <end position="135"/>
    </location>
</feature>
<keyword evidence="1" id="KW-0812">Transmembrane</keyword>
<dbReference type="AlphaFoldDB" id="A0A8D9BM57"/>
<protein>
    <submittedName>
        <fullName evidence="2">Uncharacterized protein</fullName>
    </submittedName>
</protein>
<feature type="transmembrane region" description="Helical" evidence="1">
    <location>
        <begin position="21"/>
        <end position="44"/>
    </location>
</feature>
<reference evidence="2" key="1">
    <citation type="submission" date="2021-05" db="EMBL/GenBank/DDBJ databases">
        <authorList>
            <person name="Alioto T."/>
            <person name="Alioto T."/>
            <person name="Gomez Garrido J."/>
        </authorList>
    </citation>
    <scope>NUCLEOTIDE SEQUENCE</scope>
</reference>
<organism evidence="2">
    <name type="scientific">Cacopsylla melanoneura</name>
    <dbReference type="NCBI Taxonomy" id="428564"/>
    <lineage>
        <taxon>Eukaryota</taxon>
        <taxon>Metazoa</taxon>
        <taxon>Ecdysozoa</taxon>
        <taxon>Arthropoda</taxon>
        <taxon>Hexapoda</taxon>
        <taxon>Insecta</taxon>
        <taxon>Pterygota</taxon>
        <taxon>Neoptera</taxon>
        <taxon>Paraneoptera</taxon>
        <taxon>Hemiptera</taxon>
        <taxon>Sternorrhyncha</taxon>
        <taxon>Psylloidea</taxon>
        <taxon>Psyllidae</taxon>
        <taxon>Psyllinae</taxon>
        <taxon>Cacopsylla</taxon>
    </lineage>
</organism>
<feature type="transmembrane region" description="Helical" evidence="1">
    <location>
        <begin position="56"/>
        <end position="78"/>
    </location>
</feature>
<evidence type="ECO:0000313" key="2">
    <source>
        <dbReference type="EMBL" id="CAG6787850.1"/>
    </source>
</evidence>
<name>A0A8D9BM57_9HEMI</name>